<dbReference type="PANTHER" id="PTHR45953">
    <property type="entry name" value="IDURONATE 2-SULFATASE"/>
    <property type="match status" value="1"/>
</dbReference>
<proteinExistence type="predicted"/>
<name>A0A094QAX5_9ZZZZ</name>
<dbReference type="GO" id="GO:0005737">
    <property type="term" value="C:cytoplasm"/>
    <property type="evidence" value="ECO:0007669"/>
    <property type="project" value="TreeGrafter"/>
</dbReference>
<evidence type="ECO:0000256" key="1">
    <source>
        <dbReference type="ARBA" id="ARBA00022723"/>
    </source>
</evidence>
<sequence length="490" mass="55192">MKPNILLVTLDQFRGDCLSIAGHPVVQTPQLDRLSRAGVRFSRHYSQASPCAPGRASLYTGMYQMNHRVVANGTPLDDGFDNIARTARRAGYAPALFGYTDQSIDPRVTESADDPRLQTYEGVLPGFDSIVDLTRGYGPWRRFLAANGHDASGGVLHLLSTEHERPADMSVSAFMTNELLGWMGEQSEPWFAHASYIRPHPPYSAAGHFGSMYSPDNVGQPIARAESVPPFHEVMLQLDDTKAPTDVDELAHMRAQYFGMVSEVDSQLGRVWDFLESTGQWENTVIIVVADHAELLGDHGLKEKLGYWETSQHIVGIVRDPRHADTHGTVIDKFTENIDVFPTLCDVMGIDIPAQCDGVPLTHFVRGTEPPWWRDAAHWEYDWRFVLIPHDKHQWPWQRRLEQMNLAVRRSDTHAYVQFGDGEYVCFDLEADPTWRTTTDDDAVIAREARAMLVWRMQHANRENTGLLVEDGGVGRWPSGVHWRNNAPTA</sequence>
<dbReference type="InterPro" id="IPR000917">
    <property type="entry name" value="Sulfatase_N"/>
</dbReference>
<comment type="caution">
    <text evidence="4">The sequence shown here is derived from an EMBL/GenBank/DDBJ whole genome shotgun (WGS) entry which is preliminary data.</text>
</comment>
<dbReference type="EMBL" id="JNSL01000007">
    <property type="protein sequence ID" value="KGA21395.1"/>
    <property type="molecule type" value="Genomic_DNA"/>
</dbReference>
<dbReference type="Pfam" id="PF00884">
    <property type="entry name" value="Sulfatase"/>
    <property type="match status" value="1"/>
</dbReference>
<accession>A0A094QAX5</accession>
<feature type="domain" description="Sulfatase N-terminal" evidence="3">
    <location>
        <begin position="3"/>
        <end position="350"/>
    </location>
</feature>
<dbReference type="Gene3D" id="3.40.720.10">
    <property type="entry name" value="Alkaline Phosphatase, subunit A"/>
    <property type="match status" value="1"/>
</dbReference>
<protein>
    <recommendedName>
        <fullName evidence="3">Sulfatase N-terminal domain-containing protein</fullName>
    </recommendedName>
</protein>
<dbReference type="GO" id="GO:0008484">
    <property type="term" value="F:sulfuric ester hydrolase activity"/>
    <property type="evidence" value="ECO:0007669"/>
    <property type="project" value="TreeGrafter"/>
</dbReference>
<gene>
    <name evidence="4" type="ORF">GM51_2210</name>
</gene>
<evidence type="ECO:0000313" key="4">
    <source>
        <dbReference type="EMBL" id="KGA21395.1"/>
    </source>
</evidence>
<organism evidence="4">
    <name type="scientific">freshwater metagenome</name>
    <dbReference type="NCBI Taxonomy" id="449393"/>
    <lineage>
        <taxon>unclassified sequences</taxon>
        <taxon>metagenomes</taxon>
        <taxon>ecological metagenomes</taxon>
    </lineage>
</organism>
<dbReference type="GO" id="GO:0046872">
    <property type="term" value="F:metal ion binding"/>
    <property type="evidence" value="ECO:0007669"/>
    <property type="project" value="UniProtKB-KW"/>
</dbReference>
<evidence type="ECO:0000259" key="3">
    <source>
        <dbReference type="Pfam" id="PF00884"/>
    </source>
</evidence>
<keyword evidence="1" id="KW-0479">Metal-binding</keyword>
<dbReference type="SUPFAM" id="SSF53649">
    <property type="entry name" value="Alkaline phosphatase-like"/>
    <property type="match status" value="1"/>
</dbReference>
<dbReference type="AlphaFoldDB" id="A0A094QAX5"/>
<dbReference type="PANTHER" id="PTHR45953:SF1">
    <property type="entry name" value="IDURONATE 2-SULFATASE"/>
    <property type="match status" value="1"/>
</dbReference>
<dbReference type="InterPro" id="IPR017850">
    <property type="entry name" value="Alkaline_phosphatase_core_sf"/>
</dbReference>
<keyword evidence="2" id="KW-0378">Hydrolase</keyword>
<evidence type="ECO:0000256" key="2">
    <source>
        <dbReference type="ARBA" id="ARBA00022801"/>
    </source>
</evidence>
<reference evidence="4" key="1">
    <citation type="submission" date="2014-06" db="EMBL/GenBank/DDBJ databases">
        <title>Key roles for freshwater Actinobacteria revealed by deep metagenomic sequencing.</title>
        <authorList>
            <person name="Ghai R."/>
            <person name="Mizuno C.M."/>
            <person name="Picazo A."/>
            <person name="Camacho A."/>
            <person name="Rodriguez-Valera F."/>
        </authorList>
    </citation>
    <scope>NUCLEOTIDE SEQUENCE</scope>
</reference>